<comment type="caution">
    <text evidence="1">The sequence shown here is derived from an EMBL/GenBank/DDBJ whole genome shotgun (WGS) entry which is preliminary data.</text>
</comment>
<organism evidence="1">
    <name type="scientific">marine sediment metagenome</name>
    <dbReference type="NCBI Taxonomy" id="412755"/>
    <lineage>
        <taxon>unclassified sequences</taxon>
        <taxon>metagenomes</taxon>
        <taxon>ecological metagenomes</taxon>
    </lineage>
</organism>
<dbReference type="AlphaFoldDB" id="X1A9V9"/>
<evidence type="ECO:0000313" key="1">
    <source>
        <dbReference type="EMBL" id="GAG66812.1"/>
    </source>
</evidence>
<protein>
    <submittedName>
        <fullName evidence="1">Uncharacterized protein</fullName>
    </submittedName>
</protein>
<gene>
    <name evidence="1" type="ORF">S01H4_18049</name>
</gene>
<proteinExistence type="predicted"/>
<reference evidence="1" key="1">
    <citation type="journal article" date="2014" name="Front. Microbiol.">
        <title>High frequency of phylogenetically diverse reductive dehalogenase-homologous genes in deep subseafloor sedimentary metagenomes.</title>
        <authorList>
            <person name="Kawai M."/>
            <person name="Futagami T."/>
            <person name="Toyoda A."/>
            <person name="Takaki Y."/>
            <person name="Nishi S."/>
            <person name="Hori S."/>
            <person name="Arai W."/>
            <person name="Tsubouchi T."/>
            <person name="Morono Y."/>
            <person name="Uchiyama I."/>
            <person name="Ito T."/>
            <person name="Fujiyama A."/>
            <person name="Inagaki F."/>
            <person name="Takami H."/>
        </authorList>
    </citation>
    <scope>NUCLEOTIDE SEQUENCE</scope>
    <source>
        <strain evidence="1">Expedition CK06-06</strain>
    </source>
</reference>
<dbReference type="EMBL" id="BART01007984">
    <property type="protein sequence ID" value="GAG66812.1"/>
    <property type="molecule type" value="Genomic_DNA"/>
</dbReference>
<name>X1A9V9_9ZZZZ</name>
<accession>X1A9V9</accession>
<feature type="non-terminal residue" evidence="1">
    <location>
        <position position="109"/>
    </location>
</feature>
<sequence>MLELYSSETLAFLLVGSKHPVVNMSLGFNDSIKVDVSPASSSIKTIKDFLKNKENSSINEFLVHSGDTLIFNSYEDFLFQFYFYYSYSYISCVAWTGIFCDEEETKTAT</sequence>